<gene>
    <name evidence="1" type="ORF">Lbru_2316</name>
</gene>
<organism evidence="1 2">
    <name type="scientific">Legionella brunensis</name>
    <dbReference type="NCBI Taxonomy" id="29422"/>
    <lineage>
        <taxon>Bacteria</taxon>
        <taxon>Pseudomonadati</taxon>
        <taxon>Pseudomonadota</taxon>
        <taxon>Gammaproteobacteria</taxon>
        <taxon>Legionellales</taxon>
        <taxon>Legionellaceae</taxon>
        <taxon>Legionella</taxon>
    </lineage>
</organism>
<evidence type="ECO:0000313" key="2">
    <source>
        <dbReference type="Proteomes" id="UP000054742"/>
    </source>
</evidence>
<dbReference type="InterPro" id="IPR038346">
    <property type="entry name" value="DrrA_PI4P-bd_sf"/>
</dbReference>
<name>A0A0W0S3M9_9GAMM</name>
<proteinExistence type="predicted"/>
<dbReference type="EMBL" id="LNXV01000033">
    <property type="protein sequence ID" value="KTC78024.1"/>
    <property type="molecule type" value="Genomic_DNA"/>
</dbReference>
<dbReference type="OrthoDB" id="5646071at2"/>
<sequence>MHYEMQDVIRYTKEIQSTIRSPGLAGALPAKNWKEARDNAITLHNKLSTEPSKYNFEAYAQAVWAAAAFLDKKKTNSEQERFINQNIRELKKGVRYFLPEAEIDSPRPVYNPDEEHTAAATTFLNSEVFQKLKHYQQHVLTGDRRFHFFGLLAIKEKQQILGDLISKLEEQKSVEGIQAVFEAFYHQHDTTEHKSGYSILNTGQDILTYVLGLFGLKKTTSAELLDKVHEVAETLNEPEVSASQNGQWESFKDEVEEGLNDLKQGFKNLFK</sequence>
<comment type="caution">
    <text evidence="1">The sequence shown here is derived from an EMBL/GenBank/DDBJ whole genome shotgun (WGS) entry which is preliminary data.</text>
</comment>
<reference evidence="1 2" key="1">
    <citation type="submission" date="2015-11" db="EMBL/GenBank/DDBJ databases">
        <title>Genomic analysis of 38 Legionella species identifies large and diverse effector repertoires.</title>
        <authorList>
            <person name="Burstein D."/>
            <person name="Amaro F."/>
            <person name="Zusman T."/>
            <person name="Lifshitz Z."/>
            <person name="Cohen O."/>
            <person name="Gilbert J.A."/>
            <person name="Pupko T."/>
            <person name="Shuman H.A."/>
            <person name="Segal G."/>
        </authorList>
    </citation>
    <scope>NUCLEOTIDE SEQUENCE [LARGE SCALE GENOMIC DNA]</scope>
    <source>
        <strain evidence="1 2">ATCC 43878</strain>
    </source>
</reference>
<evidence type="ECO:0000313" key="1">
    <source>
        <dbReference type="EMBL" id="KTC78024.1"/>
    </source>
</evidence>
<dbReference type="PATRIC" id="fig|29422.6.peg.2467"/>
<accession>A0A0W0S3M9</accession>
<dbReference type="AlphaFoldDB" id="A0A0W0S3M9"/>
<dbReference type="Proteomes" id="UP000054742">
    <property type="component" value="Unassembled WGS sequence"/>
</dbReference>
<dbReference type="STRING" id="29422.Lbru_2316"/>
<dbReference type="RefSeq" id="WP_058442307.1">
    <property type="nucleotide sequence ID" value="NZ_CAAAHU010000018.1"/>
</dbReference>
<protein>
    <submittedName>
        <fullName evidence="1">Uncharacterized protein</fullName>
    </submittedName>
</protein>
<dbReference type="Gene3D" id="1.20.1280.280">
    <property type="match status" value="1"/>
</dbReference>
<keyword evidence="2" id="KW-1185">Reference proteome</keyword>